<dbReference type="Proteomes" id="UP000001064">
    <property type="component" value="Unassembled WGS sequence"/>
</dbReference>
<proteinExistence type="predicted"/>
<dbReference type="InParanoid" id="F0Z750"/>
<organism evidence="2 3">
    <name type="scientific">Dictyostelium purpureum</name>
    <name type="common">Slime mold</name>
    <dbReference type="NCBI Taxonomy" id="5786"/>
    <lineage>
        <taxon>Eukaryota</taxon>
        <taxon>Amoebozoa</taxon>
        <taxon>Evosea</taxon>
        <taxon>Eumycetozoa</taxon>
        <taxon>Dictyostelia</taxon>
        <taxon>Dictyosteliales</taxon>
        <taxon>Dictyosteliaceae</taxon>
        <taxon>Dictyostelium</taxon>
    </lineage>
</organism>
<keyword evidence="1" id="KW-0812">Transmembrane</keyword>
<reference evidence="3" key="1">
    <citation type="journal article" date="2011" name="Genome Biol.">
        <title>Comparative genomics of the social amoebae Dictyostelium discoideum and Dictyostelium purpureum.</title>
        <authorList>
            <consortium name="US DOE Joint Genome Institute (JGI-PGF)"/>
            <person name="Sucgang R."/>
            <person name="Kuo A."/>
            <person name="Tian X."/>
            <person name="Salerno W."/>
            <person name="Parikh A."/>
            <person name="Feasley C.L."/>
            <person name="Dalin E."/>
            <person name="Tu H."/>
            <person name="Huang E."/>
            <person name="Barry K."/>
            <person name="Lindquist E."/>
            <person name="Shapiro H."/>
            <person name="Bruce D."/>
            <person name="Schmutz J."/>
            <person name="Salamov A."/>
            <person name="Fey P."/>
            <person name="Gaudet P."/>
            <person name="Anjard C."/>
            <person name="Babu M.M."/>
            <person name="Basu S."/>
            <person name="Bushmanova Y."/>
            <person name="van der Wel H."/>
            <person name="Katoh-Kurasawa M."/>
            <person name="Dinh C."/>
            <person name="Coutinho P.M."/>
            <person name="Saito T."/>
            <person name="Elias M."/>
            <person name="Schaap P."/>
            <person name="Kay R.R."/>
            <person name="Henrissat B."/>
            <person name="Eichinger L."/>
            <person name="Rivero F."/>
            <person name="Putnam N.H."/>
            <person name="West C.M."/>
            <person name="Loomis W.F."/>
            <person name="Chisholm R.L."/>
            <person name="Shaulsky G."/>
            <person name="Strassmann J.E."/>
            <person name="Queller D.C."/>
            <person name="Kuspa A."/>
            <person name="Grigoriev I.V."/>
        </authorList>
    </citation>
    <scope>NUCLEOTIDE SEQUENCE [LARGE SCALE GENOMIC DNA]</scope>
    <source>
        <strain evidence="3">QSDP1</strain>
    </source>
</reference>
<dbReference type="KEGG" id="dpp:DICPUDRAFT_74219"/>
<evidence type="ECO:0000256" key="1">
    <source>
        <dbReference type="SAM" id="Phobius"/>
    </source>
</evidence>
<protein>
    <submittedName>
        <fullName evidence="2">Uncharacterized protein</fullName>
    </submittedName>
</protein>
<dbReference type="GeneID" id="10509117"/>
<keyword evidence="3" id="KW-1185">Reference proteome</keyword>
<dbReference type="RefSeq" id="XP_003283213.1">
    <property type="nucleotide sequence ID" value="XM_003283165.1"/>
</dbReference>
<dbReference type="GO" id="GO:0071786">
    <property type="term" value="P:endoplasmic reticulum tubular network organization"/>
    <property type="evidence" value="ECO:0000318"/>
    <property type="project" value="GO_Central"/>
</dbReference>
<gene>
    <name evidence="2" type="ORF">DICPUDRAFT_74219</name>
</gene>
<feature type="transmembrane region" description="Helical" evidence="1">
    <location>
        <begin position="62"/>
        <end position="84"/>
    </location>
</feature>
<evidence type="ECO:0000313" key="2">
    <source>
        <dbReference type="EMBL" id="EGC40277.1"/>
    </source>
</evidence>
<feature type="transmembrane region" description="Helical" evidence="1">
    <location>
        <begin position="29"/>
        <end position="50"/>
    </location>
</feature>
<evidence type="ECO:0000313" key="3">
    <source>
        <dbReference type="Proteomes" id="UP000001064"/>
    </source>
</evidence>
<name>F0Z750_DICPU</name>
<dbReference type="AlphaFoldDB" id="F0Z750"/>
<keyword evidence="1" id="KW-0472">Membrane</keyword>
<accession>F0Z750</accession>
<sequence>MAIIFSKKNTIENIFAMESKSSKDFHFGIFWKFIFISIIMQFFLLIISYTSSLSYNTLMEKALCFVLPVVFQTILIFETIIEYYQNNLIELNIGLDNLLDDKKLQTDFDNIKSLEINERLLEKKLSNNFLELNHRVQYQPQHLEETQHPQQEQLQQEEKPLILNQWVPKKFVSEKNNLILGELKVIDNHLSNGDFLGSLETYQLDLFVTNIVNCAIYYDNVSDDIKTISSLIVSKVFAHAYLDSNISKDHLDMIESVIAKVHKIIDNYQMYRLYEIEGAVSVFKDLANSLKNNKTNGKINDMVIIDMVWCSALELLEHLDYLGFHQFFPQLHNETYHIVCNYLHFTSDTIRSEHLNRFMDIKNFSNYYSTVLLS</sequence>
<dbReference type="GO" id="GO:0071782">
    <property type="term" value="C:endoplasmic reticulum tubular network"/>
    <property type="evidence" value="ECO:0000318"/>
    <property type="project" value="GO_Central"/>
</dbReference>
<keyword evidence="1" id="KW-1133">Transmembrane helix</keyword>
<dbReference type="VEuPathDB" id="AmoebaDB:DICPUDRAFT_74219"/>
<dbReference type="EMBL" id="GL870944">
    <property type="protein sequence ID" value="EGC40277.1"/>
    <property type="molecule type" value="Genomic_DNA"/>
</dbReference>